<evidence type="ECO:0000313" key="2">
    <source>
        <dbReference type="Proteomes" id="UP000515756"/>
    </source>
</evidence>
<dbReference type="RefSeq" id="WP_182935440.1">
    <property type="nucleotide sequence ID" value="NZ_AP021927.1"/>
</dbReference>
<proteinExistence type="predicted"/>
<organism evidence="1 2">
    <name type="scientific">Aeromonas caviae</name>
    <name type="common">Aeromonas punctata</name>
    <dbReference type="NCBI Taxonomy" id="648"/>
    <lineage>
        <taxon>Bacteria</taxon>
        <taxon>Pseudomonadati</taxon>
        <taxon>Pseudomonadota</taxon>
        <taxon>Gammaproteobacteria</taxon>
        <taxon>Aeromonadales</taxon>
        <taxon>Aeromonadaceae</taxon>
        <taxon>Aeromonas</taxon>
    </lineage>
</organism>
<dbReference type="AlphaFoldDB" id="A0A6S4TU39"/>
<gene>
    <name evidence="1" type="ORF">WP2W18E01_38610</name>
</gene>
<dbReference type="Proteomes" id="UP000515756">
    <property type="component" value="Chromosome"/>
</dbReference>
<accession>A0A6S4TU39</accession>
<evidence type="ECO:0000313" key="1">
    <source>
        <dbReference type="EMBL" id="BBQ32279.1"/>
    </source>
</evidence>
<protein>
    <submittedName>
        <fullName evidence="1">Uncharacterized protein</fullName>
    </submittedName>
</protein>
<name>A0A6S4TU39_AERCA</name>
<dbReference type="EMBL" id="AP021927">
    <property type="protein sequence ID" value="BBQ32279.1"/>
    <property type="molecule type" value="Genomic_DNA"/>
</dbReference>
<reference evidence="1 2" key="1">
    <citation type="submission" date="2019-12" db="EMBL/GenBank/DDBJ databases">
        <title>complete genome sequences of Aeromonas caviae str. WP2-W18-ESBL-01 isolated from wastewater treatment plant effluent.</title>
        <authorList>
            <person name="Sekizuka T."/>
            <person name="Itokawa K."/>
            <person name="Yatsu K."/>
            <person name="Inamine Y."/>
            <person name="Kuroda M."/>
        </authorList>
    </citation>
    <scope>NUCLEOTIDE SEQUENCE [LARGE SCALE GENOMIC DNA]</scope>
    <source>
        <strain evidence="1 2">WP2-W18-ESBL-01</strain>
    </source>
</reference>
<sequence>MESQYPVPQHVQPLLDQDTVNQFLGEIAYALNEHQDYCHPELDWSWTKGTGLYGRIMQYIRILHQKKKYDWLKFVSPRMDFVFSINNVPMQFSKDNISNPSKKHRLLMNAPEYEQFKLFANTEPEIEIKWRVMVEPHLEDEELAPSWTIALVGFNQFQAIVAMQSIDSSVAVIPATATHVELPEAKDIDVAPVFRRRTDEQKDNGSV</sequence>